<reference evidence="11 12" key="1">
    <citation type="submission" date="2023-02" db="EMBL/GenBank/DDBJ databases">
        <title>LHISI_Scaffold_Assembly.</title>
        <authorList>
            <person name="Stuart O.P."/>
            <person name="Cleave R."/>
            <person name="Magrath M.J.L."/>
            <person name="Mikheyev A.S."/>
        </authorList>
    </citation>
    <scope>NUCLEOTIDE SEQUENCE [LARGE SCALE GENOMIC DNA]</scope>
    <source>
        <strain evidence="11">Daus_M_001</strain>
        <tissue evidence="11">Leg muscle</tissue>
    </source>
</reference>
<evidence type="ECO:0000256" key="6">
    <source>
        <dbReference type="ARBA" id="ARBA00022908"/>
    </source>
</evidence>
<evidence type="ECO:0000256" key="5">
    <source>
        <dbReference type="ARBA" id="ARBA00022842"/>
    </source>
</evidence>
<keyword evidence="8" id="KW-0239">DNA-directed DNA polymerase</keyword>
<evidence type="ECO:0000256" key="2">
    <source>
        <dbReference type="ARBA" id="ARBA00022723"/>
    </source>
</evidence>
<dbReference type="PANTHER" id="PTHR42648">
    <property type="entry name" value="TRANSPOSASE, PUTATIVE-RELATED"/>
    <property type="match status" value="1"/>
</dbReference>
<evidence type="ECO:0000256" key="1">
    <source>
        <dbReference type="ARBA" id="ARBA00022722"/>
    </source>
</evidence>
<dbReference type="Proteomes" id="UP001159363">
    <property type="component" value="Chromosome 4"/>
</dbReference>
<dbReference type="InterPro" id="IPR039537">
    <property type="entry name" value="Retrotran_Ty1/copia-like"/>
</dbReference>
<evidence type="ECO:0000256" key="7">
    <source>
        <dbReference type="ARBA" id="ARBA00022918"/>
    </source>
</evidence>
<keyword evidence="7" id="KW-0695">RNA-directed DNA polymerase</keyword>
<comment type="caution">
    <text evidence="11">The sequence shown here is derived from an EMBL/GenBank/DDBJ whole genome shotgun (WGS) entry which is preliminary data.</text>
</comment>
<gene>
    <name evidence="11" type="ORF">PR048_014668</name>
</gene>
<dbReference type="InterPro" id="IPR001584">
    <property type="entry name" value="Integrase_cat-core"/>
</dbReference>
<proteinExistence type="predicted"/>
<organism evidence="11 12">
    <name type="scientific">Dryococelus australis</name>
    <dbReference type="NCBI Taxonomy" id="614101"/>
    <lineage>
        <taxon>Eukaryota</taxon>
        <taxon>Metazoa</taxon>
        <taxon>Ecdysozoa</taxon>
        <taxon>Arthropoda</taxon>
        <taxon>Hexapoda</taxon>
        <taxon>Insecta</taxon>
        <taxon>Pterygota</taxon>
        <taxon>Neoptera</taxon>
        <taxon>Polyneoptera</taxon>
        <taxon>Phasmatodea</taxon>
        <taxon>Verophasmatodea</taxon>
        <taxon>Anareolatae</taxon>
        <taxon>Phasmatidae</taxon>
        <taxon>Eurycanthinae</taxon>
        <taxon>Dryococelus</taxon>
    </lineage>
</organism>
<dbReference type="Gene3D" id="3.30.420.10">
    <property type="entry name" value="Ribonuclease H-like superfamily/Ribonuclease H"/>
    <property type="match status" value="1"/>
</dbReference>
<keyword evidence="9" id="KW-0233">DNA recombination</keyword>
<evidence type="ECO:0000256" key="4">
    <source>
        <dbReference type="ARBA" id="ARBA00022801"/>
    </source>
</evidence>
<keyword evidence="3" id="KW-0255">Endonuclease</keyword>
<evidence type="ECO:0000313" key="11">
    <source>
        <dbReference type="EMBL" id="KAJ8882854.1"/>
    </source>
</evidence>
<keyword evidence="8" id="KW-0548">Nucleotidyltransferase</keyword>
<protein>
    <recommendedName>
        <fullName evidence="10">Integrase catalytic domain-containing protein</fullName>
    </recommendedName>
</protein>
<keyword evidence="1" id="KW-0540">Nuclease</keyword>
<evidence type="ECO:0000256" key="3">
    <source>
        <dbReference type="ARBA" id="ARBA00022759"/>
    </source>
</evidence>
<keyword evidence="12" id="KW-1185">Reference proteome</keyword>
<feature type="domain" description="Integrase catalytic" evidence="10">
    <location>
        <begin position="1"/>
        <end position="96"/>
    </location>
</feature>
<evidence type="ECO:0000256" key="9">
    <source>
        <dbReference type="ARBA" id="ARBA00023172"/>
    </source>
</evidence>
<sequence>MEIESINGAQYFLTFIDDATQKTSGYFIKSKDEVTKVKILRSNNGKKYVNQMMQRILGVAGIKHQLTVEYTPERNGVAERANSTIVEKARTILQDA</sequence>
<keyword evidence="6" id="KW-0229">DNA integration</keyword>
<evidence type="ECO:0000313" key="12">
    <source>
        <dbReference type="Proteomes" id="UP001159363"/>
    </source>
</evidence>
<keyword evidence="4" id="KW-0378">Hydrolase</keyword>
<keyword evidence="8" id="KW-0808">Transferase</keyword>
<dbReference type="SUPFAM" id="SSF53098">
    <property type="entry name" value="Ribonuclease H-like"/>
    <property type="match status" value="1"/>
</dbReference>
<name>A0ABQ9HEV7_9NEOP</name>
<evidence type="ECO:0000256" key="8">
    <source>
        <dbReference type="ARBA" id="ARBA00022932"/>
    </source>
</evidence>
<keyword evidence="2" id="KW-0479">Metal-binding</keyword>
<evidence type="ECO:0000259" key="10">
    <source>
        <dbReference type="PROSITE" id="PS50994"/>
    </source>
</evidence>
<dbReference type="InterPro" id="IPR012337">
    <property type="entry name" value="RNaseH-like_sf"/>
</dbReference>
<dbReference type="PANTHER" id="PTHR42648:SF11">
    <property type="entry name" value="TRANSPOSON TY4-P GAG-POL POLYPROTEIN"/>
    <property type="match status" value="1"/>
</dbReference>
<dbReference type="EMBL" id="JARBHB010000005">
    <property type="protein sequence ID" value="KAJ8882854.1"/>
    <property type="molecule type" value="Genomic_DNA"/>
</dbReference>
<accession>A0ABQ9HEV7</accession>
<dbReference type="PROSITE" id="PS50994">
    <property type="entry name" value="INTEGRASE"/>
    <property type="match status" value="1"/>
</dbReference>
<dbReference type="InterPro" id="IPR036397">
    <property type="entry name" value="RNaseH_sf"/>
</dbReference>
<keyword evidence="5" id="KW-0460">Magnesium</keyword>